<keyword evidence="4" id="KW-0689">Ribosomal protein</keyword>
<dbReference type="GO" id="GO:0003735">
    <property type="term" value="F:structural constituent of ribosome"/>
    <property type="evidence" value="ECO:0007669"/>
    <property type="project" value="TreeGrafter"/>
</dbReference>
<evidence type="ECO:0000256" key="3">
    <source>
        <dbReference type="ARBA" id="ARBA00022946"/>
    </source>
</evidence>
<dbReference type="SUPFAM" id="SSF54768">
    <property type="entry name" value="dsRNA-binding domain-like"/>
    <property type="match status" value="1"/>
</dbReference>
<dbReference type="Proteomes" id="UP000094043">
    <property type="component" value="Chromosome 7"/>
</dbReference>
<dbReference type="SUPFAM" id="SSF69065">
    <property type="entry name" value="RNase III domain-like"/>
    <property type="match status" value="1"/>
</dbReference>
<dbReference type="EMBL" id="CP143790">
    <property type="protein sequence ID" value="WVN90334.1"/>
    <property type="molecule type" value="Genomic_DNA"/>
</dbReference>
<evidence type="ECO:0000256" key="7">
    <source>
        <dbReference type="ARBA" id="ARBA00024034"/>
    </source>
</evidence>
<dbReference type="PROSITE" id="PS50137">
    <property type="entry name" value="DS_RBD"/>
    <property type="match status" value="1"/>
</dbReference>
<dbReference type="GO" id="GO:0003723">
    <property type="term" value="F:RNA binding"/>
    <property type="evidence" value="ECO:0007669"/>
    <property type="project" value="UniProtKB-UniRule"/>
</dbReference>
<dbReference type="InterPro" id="IPR036389">
    <property type="entry name" value="RNase_III_sf"/>
</dbReference>
<keyword evidence="10" id="KW-1185">Reference proteome</keyword>
<dbReference type="Gene3D" id="3.30.160.20">
    <property type="match status" value="1"/>
</dbReference>
<dbReference type="InterPro" id="IPR014720">
    <property type="entry name" value="dsRBD_dom"/>
</dbReference>
<dbReference type="PANTHER" id="PTHR11207:SF32">
    <property type="entry name" value="LARGE RIBOSOMAL SUBUNIT PROTEIN ML44"/>
    <property type="match status" value="1"/>
</dbReference>
<proteinExistence type="inferred from homology"/>
<evidence type="ECO:0000256" key="2">
    <source>
        <dbReference type="ARBA" id="ARBA00022884"/>
    </source>
</evidence>
<evidence type="ECO:0000256" key="4">
    <source>
        <dbReference type="ARBA" id="ARBA00022980"/>
    </source>
</evidence>
<dbReference type="Gene3D" id="1.10.1520.10">
    <property type="entry name" value="Ribonuclease III domain"/>
    <property type="match status" value="1"/>
</dbReference>
<accession>A0A1E3IEY0</accession>
<dbReference type="PROSITE" id="PS50142">
    <property type="entry name" value="RNASE_3_2"/>
    <property type="match status" value="1"/>
</dbReference>
<dbReference type="RefSeq" id="XP_066071034.1">
    <property type="nucleotide sequence ID" value="XM_066214937.1"/>
</dbReference>
<evidence type="ECO:0000256" key="8">
    <source>
        <dbReference type="ARBA" id="ARBA00035187"/>
    </source>
</evidence>
<dbReference type="OrthoDB" id="67027at2759"/>
<evidence type="ECO:0000256" key="5">
    <source>
        <dbReference type="ARBA" id="ARBA00023128"/>
    </source>
</evidence>
<dbReference type="InterPro" id="IPR000999">
    <property type="entry name" value="RNase_III_dom"/>
</dbReference>
<keyword evidence="5" id="KW-0496">Mitochondrion</keyword>
<dbReference type="Pfam" id="PF22892">
    <property type="entry name" value="DSRM_MRPL44"/>
    <property type="match status" value="1"/>
</dbReference>
<dbReference type="SMART" id="SM00535">
    <property type="entry name" value="RIBOc"/>
    <property type="match status" value="1"/>
</dbReference>
<keyword evidence="2" id="KW-0694">RNA-binding</keyword>
<dbReference type="VEuPathDB" id="FungiDB:L203_03446"/>
<protein>
    <recommendedName>
        <fullName evidence="8">Large ribosomal subunit protein mL44</fullName>
    </recommendedName>
</protein>
<gene>
    <name evidence="9" type="ORF">L203_105570</name>
</gene>
<evidence type="ECO:0000313" key="9">
    <source>
        <dbReference type="EMBL" id="WVN90334.1"/>
    </source>
</evidence>
<dbReference type="InterPro" id="IPR044444">
    <property type="entry name" value="Ribosomal_mL44_DSRM_metazoa"/>
</dbReference>
<dbReference type="KEGG" id="cdep:91089779"/>
<organism evidence="9 10">
    <name type="scientific">Cryptococcus depauperatus CBS 7841</name>
    <dbReference type="NCBI Taxonomy" id="1295531"/>
    <lineage>
        <taxon>Eukaryota</taxon>
        <taxon>Fungi</taxon>
        <taxon>Dikarya</taxon>
        <taxon>Basidiomycota</taxon>
        <taxon>Agaricomycotina</taxon>
        <taxon>Tremellomycetes</taxon>
        <taxon>Tremellales</taxon>
        <taxon>Cryptococcaceae</taxon>
        <taxon>Cryptococcus</taxon>
    </lineage>
</organism>
<dbReference type="Pfam" id="PF22935">
    <property type="entry name" value="RM44_endonuclase"/>
    <property type="match status" value="1"/>
</dbReference>
<comment type="subcellular location">
    <subcellularLocation>
        <location evidence="1">Mitochondrion</location>
    </subcellularLocation>
</comment>
<keyword evidence="6" id="KW-0687">Ribonucleoprotein</keyword>
<dbReference type="GO" id="GO:0006396">
    <property type="term" value="P:RNA processing"/>
    <property type="evidence" value="ECO:0007669"/>
    <property type="project" value="InterPro"/>
</dbReference>
<evidence type="ECO:0000256" key="1">
    <source>
        <dbReference type="ARBA" id="ARBA00004173"/>
    </source>
</evidence>
<reference evidence="9" key="3">
    <citation type="submission" date="2024-01" db="EMBL/GenBank/DDBJ databases">
        <authorList>
            <person name="Coelho M.A."/>
            <person name="David-Palma M."/>
            <person name="Shea T."/>
            <person name="Sun S."/>
            <person name="Cuomo C.A."/>
            <person name="Heitman J."/>
        </authorList>
    </citation>
    <scope>NUCLEOTIDE SEQUENCE</scope>
    <source>
        <strain evidence="9">CBS 7841</strain>
    </source>
</reference>
<dbReference type="GeneID" id="91089779"/>
<reference evidence="9" key="1">
    <citation type="submission" date="2016-06" db="EMBL/GenBank/DDBJ databases">
        <authorList>
            <person name="Cuomo C."/>
            <person name="Litvintseva A."/>
            <person name="Heitman J."/>
            <person name="Chen Y."/>
            <person name="Sun S."/>
            <person name="Springer D."/>
            <person name="Dromer F."/>
            <person name="Young S."/>
            <person name="Zeng Q."/>
            <person name="Chapman S."/>
            <person name="Gujja S."/>
            <person name="Saif S."/>
            <person name="Birren B."/>
        </authorList>
    </citation>
    <scope>NUCLEOTIDE SEQUENCE</scope>
    <source>
        <strain evidence="9">CBS 7841</strain>
    </source>
</reference>
<evidence type="ECO:0000256" key="6">
    <source>
        <dbReference type="ARBA" id="ARBA00023274"/>
    </source>
</evidence>
<dbReference type="CDD" id="cd00593">
    <property type="entry name" value="RIBOc"/>
    <property type="match status" value="1"/>
</dbReference>
<dbReference type="PANTHER" id="PTHR11207">
    <property type="entry name" value="RIBONUCLEASE III"/>
    <property type="match status" value="1"/>
</dbReference>
<dbReference type="AlphaFoldDB" id="A0A1E3IEY0"/>
<reference evidence="9" key="2">
    <citation type="journal article" date="2022" name="Elife">
        <title>Obligate sexual reproduction of a homothallic fungus closely related to the Cryptococcus pathogenic species complex.</title>
        <authorList>
            <person name="Passer A.R."/>
            <person name="Clancey S.A."/>
            <person name="Shea T."/>
            <person name="David-Palma M."/>
            <person name="Averette A.F."/>
            <person name="Boekhout T."/>
            <person name="Porcel B.M."/>
            <person name="Nowrousian M."/>
            <person name="Cuomo C.A."/>
            <person name="Sun S."/>
            <person name="Heitman J."/>
            <person name="Coelho M.A."/>
        </authorList>
    </citation>
    <scope>NUCLEOTIDE SEQUENCE</scope>
    <source>
        <strain evidence="9">CBS 7841</strain>
    </source>
</reference>
<sequence length="431" mass="46025">MSALPARLVARRSAAAARLPRHVQLRPLFPTRKIHQTVPRLSSSKPIPFPLPPSTALSALASRLSLSPSGPLQTSLLTCLTHPSYFAQQNEENESEIFSEDGSPIPRESNELLAALGNSLLGLFASEHLSTLYPYLPTKALQNAVTAYVGPSSCISVGRGLGVAIQNGGALPEVGSGPNSIGLPIRWSRTALSEKNWIEKKGQVRPLMVPVAKRFKKYLEKESEEDPSRNTPRENYEDVITSTVRAFVGLIYQEQGIHSARTFVHAHFLSRALDLSSTITPKNPMQILSSVVSSHLCAAGVAPSSSRALIQPRILAQTGVASPAPLFLIGLFLPSGIKLAEGHGSSKSMAQHRAAVNALHSIFLMRGDQEGAQALGVPGLGRPVGEYGEGLPSSAHEDKVFKDGKIVSGHEEGGFEGSPWGGKEVITGSRQ</sequence>
<dbReference type="InterPro" id="IPR055189">
    <property type="entry name" value="RM44_endonuclase"/>
</dbReference>
<comment type="similarity">
    <text evidence="7">Belongs to the ribonuclease III family. Mitochondrion-specific ribosomal protein mL44 subfamily.</text>
</comment>
<keyword evidence="3" id="KW-0809">Transit peptide</keyword>
<dbReference type="GO" id="GO:0005739">
    <property type="term" value="C:mitochondrion"/>
    <property type="evidence" value="ECO:0007669"/>
    <property type="project" value="TreeGrafter"/>
</dbReference>
<name>A0A1E3IEY0_9TREE</name>
<evidence type="ECO:0000313" key="10">
    <source>
        <dbReference type="Proteomes" id="UP000094043"/>
    </source>
</evidence>
<dbReference type="GO" id="GO:0004525">
    <property type="term" value="F:ribonuclease III activity"/>
    <property type="evidence" value="ECO:0007669"/>
    <property type="project" value="InterPro"/>
</dbReference>